<sequence>MGREAERGGASRRRRCRWTLAASSRGDHHKNESMVYAEASSFKANQLEHHLELPALIAKIDRRTFNTGIILITWLIWKERNARVFEGVATSSSLLCAAIEDEWESWKEAGLLTAL</sequence>
<organism evidence="1">
    <name type="scientific">Oryza meridionalis</name>
    <dbReference type="NCBI Taxonomy" id="40149"/>
    <lineage>
        <taxon>Eukaryota</taxon>
        <taxon>Viridiplantae</taxon>
        <taxon>Streptophyta</taxon>
        <taxon>Embryophyta</taxon>
        <taxon>Tracheophyta</taxon>
        <taxon>Spermatophyta</taxon>
        <taxon>Magnoliopsida</taxon>
        <taxon>Liliopsida</taxon>
        <taxon>Poales</taxon>
        <taxon>Poaceae</taxon>
        <taxon>BOP clade</taxon>
        <taxon>Oryzoideae</taxon>
        <taxon>Oryzeae</taxon>
        <taxon>Oryzinae</taxon>
        <taxon>Oryza</taxon>
    </lineage>
</organism>
<evidence type="ECO:0000313" key="1">
    <source>
        <dbReference type="EnsemblPlants" id="OMERI11G15810.5"/>
    </source>
</evidence>
<proteinExistence type="predicted"/>
<reference evidence="1" key="2">
    <citation type="submission" date="2018-05" db="EMBL/GenBank/DDBJ databases">
        <title>OmerRS3 (Oryza meridionalis Reference Sequence Version 3).</title>
        <authorList>
            <person name="Zhang J."/>
            <person name="Kudrna D."/>
            <person name="Lee S."/>
            <person name="Talag J."/>
            <person name="Welchert J."/>
            <person name="Wing R.A."/>
        </authorList>
    </citation>
    <scope>NUCLEOTIDE SEQUENCE [LARGE SCALE GENOMIC DNA]</scope>
    <source>
        <strain evidence="1">cv. OR44</strain>
    </source>
</reference>
<dbReference type="EnsemblPlants" id="OMERI11G15810.5">
    <property type="protein sequence ID" value="OMERI11G15810.5"/>
    <property type="gene ID" value="OMERI11G15810"/>
</dbReference>
<name>A0A0E0F7H8_9ORYZ</name>
<protein>
    <submittedName>
        <fullName evidence="1">Uncharacterized protein</fullName>
    </submittedName>
</protein>
<reference evidence="1" key="1">
    <citation type="submission" date="2015-04" db="UniProtKB">
        <authorList>
            <consortium name="EnsemblPlants"/>
        </authorList>
    </citation>
    <scope>IDENTIFICATION</scope>
</reference>
<accession>A0A0E0F7H8</accession>
<dbReference type="Proteomes" id="UP000008021">
    <property type="component" value="Chromosome 11"/>
</dbReference>
<keyword evidence="2" id="KW-1185">Reference proteome</keyword>
<dbReference type="AlphaFoldDB" id="A0A0E0F7H8"/>
<dbReference type="HOGENOM" id="CLU_2112767_0_0_1"/>
<dbReference type="Gramene" id="OMERI11G15810.5">
    <property type="protein sequence ID" value="OMERI11G15810.5"/>
    <property type="gene ID" value="OMERI11G15810"/>
</dbReference>
<evidence type="ECO:0000313" key="2">
    <source>
        <dbReference type="Proteomes" id="UP000008021"/>
    </source>
</evidence>